<feature type="non-terminal residue" evidence="2">
    <location>
        <position position="99"/>
    </location>
</feature>
<evidence type="ECO:0000256" key="1">
    <source>
        <dbReference type="SAM" id="MobiDB-lite"/>
    </source>
</evidence>
<name>A0A6J4I5U4_9SPHI</name>
<feature type="compositionally biased region" description="Low complexity" evidence="1">
    <location>
        <begin position="19"/>
        <end position="35"/>
    </location>
</feature>
<accession>A0A6J4I5U4</accession>
<feature type="non-terminal residue" evidence="2">
    <location>
        <position position="1"/>
    </location>
</feature>
<dbReference type="EMBL" id="CADCTQ010000144">
    <property type="protein sequence ID" value="CAA9243171.1"/>
    <property type="molecule type" value="Genomic_DNA"/>
</dbReference>
<organism evidence="2">
    <name type="scientific">uncultured Cytophagales bacterium</name>
    <dbReference type="NCBI Taxonomy" id="158755"/>
    <lineage>
        <taxon>Bacteria</taxon>
        <taxon>Pseudomonadati</taxon>
        <taxon>Bacteroidota</taxon>
        <taxon>Sphingobacteriia</taxon>
        <taxon>Sphingobacteriales</taxon>
        <taxon>environmental samples</taxon>
    </lineage>
</organism>
<proteinExistence type="predicted"/>
<reference evidence="2" key="1">
    <citation type="submission" date="2020-02" db="EMBL/GenBank/DDBJ databases">
        <authorList>
            <person name="Meier V. D."/>
        </authorList>
    </citation>
    <scope>NUCLEOTIDE SEQUENCE</scope>
    <source>
        <strain evidence="2">AVDCRST_MAG56</strain>
    </source>
</reference>
<feature type="region of interest" description="Disordered" evidence="1">
    <location>
        <begin position="1"/>
        <end position="78"/>
    </location>
</feature>
<dbReference type="AlphaFoldDB" id="A0A6J4I5U4"/>
<evidence type="ECO:0000313" key="2">
    <source>
        <dbReference type="EMBL" id="CAA9243171.1"/>
    </source>
</evidence>
<feature type="compositionally biased region" description="Basic and acidic residues" evidence="1">
    <location>
        <begin position="55"/>
        <end position="65"/>
    </location>
</feature>
<sequence>EHFRTEHPAARAGNGRLHPAGVVRRGRVYVPGHPRISGRGPAHHHRDHHLPGRQPRSDRIADHRAAGAGHQRHCRRAHHLVHFPRTGQRGHRGVRHQRG</sequence>
<gene>
    <name evidence="2" type="ORF">AVDCRST_MAG56-1508</name>
</gene>
<protein>
    <submittedName>
        <fullName evidence="2">RND efflux system, inner membrane transporter</fullName>
    </submittedName>
</protein>